<dbReference type="NCBIfam" id="TIGR02602">
    <property type="entry name" value="8TM_EpsH"/>
    <property type="match status" value="1"/>
</dbReference>
<evidence type="ECO:0000256" key="1">
    <source>
        <dbReference type="ARBA" id="ARBA00004651"/>
    </source>
</evidence>
<protein>
    <submittedName>
        <fullName evidence="10">Exosortase</fullName>
        <ecNumber evidence="10">3.4.22.-</ecNumber>
    </submittedName>
</protein>
<keyword evidence="6 8" id="KW-1133">Transmembrane helix</keyword>
<evidence type="ECO:0000256" key="5">
    <source>
        <dbReference type="ARBA" id="ARBA00022801"/>
    </source>
</evidence>
<feature type="transmembrane region" description="Helical" evidence="8">
    <location>
        <begin position="113"/>
        <end position="132"/>
    </location>
</feature>
<dbReference type="InterPro" id="IPR014263">
    <property type="entry name" value="Methanolan_biosynth_EpsI"/>
</dbReference>
<dbReference type="Pfam" id="PF09721">
    <property type="entry name" value="Exosortase_EpsH"/>
    <property type="match status" value="1"/>
</dbReference>
<evidence type="ECO:0000256" key="7">
    <source>
        <dbReference type="ARBA" id="ARBA00023136"/>
    </source>
</evidence>
<evidence type="ECO:0000256" key="8">
    <source>
        <dbReference type="SAM" id="Phobius"/>
    </source>
</evidence>
<organism evidence="10 11">
    <name type="scientific">Marinobacter alkaliphilus</name>
    <dbReference type="NCBI Taxonomy" id="254719"/>
    <lineage>
        <taxon>Bacteria</taxon>
        <taxon>Pseudomonadati</taxon>
        <taxon>Pseudomonadota</taxon>
        <taxon>Gammaproteobacteria</taxon>
        <taxon>Pseudomonadales</taxon>
        <taxon>Marinobacteraceae</taxon>
        <taxon>Marinobacter</taxon>
    </lineage>
</organism>
<dbReference type="GO" id="GO:0016787">
    <property type="term" value="F:hydrolase activity"/>
    <property type="evidence" value="ECO:0007669"/>
    <property type="project" value="UniProtKB-KW"/>
</dbReference>
<feature type="transmembrane region" description="Helical" evidence="8">
    <location>
        <begin position="37"/>
        <end position="54"/>
    </location>
</feature>
<accession>A0ABZ3E7A7</accession>
<feature type="transmembrane region" description="Helical" evidence="8">
    <location>
        <begin position="6"/>
        <end position="25"/>
    </location>
</feature>
<dbReference type="RefSeq" id="WP_342632383.1">
    <property type="nucleotide sequence ID" value="NZ_CP152380.1"/>
</dbReference>
<evidence type="ECO:0000256" key="6">
    <source>
        <dbReference type="ARBA" id="ARBA00022989"/>
    </source>
</evidence>
<dbReference type="NCBIfam" id="TIGR04178">
    <property type="entry name" value="exo_archaeo"/>
    <property type="match status" value="1"/>
</dbReference>
<keyword evidence="4 8" id="KW-0812">Transmembrane</keyword>
<evidence type="ECO:0000256" key="3">
    <source>
        <dbReference type="ARBA" id="ARBA00022670"/>
    </source>
</evidence>
<keyword evidence="7 8" id="KW-0472">Membrane</keyword>
<keyword evidence="2" id="KW-1003">Cell membrane</keyword>
<feature type="transmembrane region" description="Helical" evidence="8">
    <location>
        <begin position="290"/>
        <end position="309"/>
    </location>
</feature>
<evidence type="ECO:0000259" key="9">
    <source>
        <dbReference type="Pfam" id="PF11984"/>
    </source>
</evidence>
<dbReference type="InterPro" id="IPR013426">
    <property type="entry name" value="EpsH-like"/>
</dbReference>
<proteinExistence type="predicted"/>
<evidence type="ECO:0000256" key="4">
    <source>
        <dbReference type="ARBA" id="ARBA00022692"/>
    </source>
</evidence>
<keyword evidence="11" id="KW-1185">Reference proteome</keyword>
<comment type="subcellular location">
    <subcellularLocation>
        <location evidence="1">Cell membrane</location>
        <topology evidence="1">Multi-pass membrane protein</topology>
    </subcellularLocation>
</comment>
<dbReference type="Pfam" id="PF11984">
    <property type="entry name" value="DUF3485"/>
    <property type="match status" value="1"/>
</dbReference>
<feature type="transmembrane region" description="Helical" evidence="8">
    <location>
        <begin position="91"/>
        <end position="107"/>
    </location>
</feature>
<feature type="transmembrane region" description="Helical" evidence="8">
    <location>
        <begin position="66"/>
        <end position="84"/>
    </location>
</feature>
<gene>
    <name evidence="10" type="primary">xrt</name>
    <name evidence="10" type="ORF">AAGT77_08625</name>
</gene>
<evidence type="ECO:0000313" key="11">
    <source>
        <dbReference type="Proteomes" id="UP001445268"/>
    </source>
</evidence>
<evidence type="ECO:0000313" key="10">
    <source>
        <dbReference type="EMBL" id="XAF55582.1"/>
    </source>
</evidence>
<feature type="domain" description="Methanolan biosynthesis EpsI" evidence="9">
    <location>
        <begin position="299"/>
        <end position="504"/>
    </location>
</feature>
<sequence length="512" mass="57098">MNGALPLGVVAILALALWPALHVLGARWLKFDESYSHGFLVLVVSGFLCVQKWFVRRPVVGVYPWWLIPLALAALGYLAGSLLLIEALQQIAIIPLLIGALLLIWGWRQTSAFFLPIGLLLFTLPVWDYLSWSLQLITVAVNQFLLSFLDIEFVVEGIFVFFPGVGAFEIAHGCSGLRYLLVGLTLCTLYGELNYRTVRSRALLIAAGIALALAANWIRVVVIIYIGYESNMTSSLIDEHDFFGWWVFAGTLVPLFFFARALENRERNSNDTVADRVDTQKQTDHPGWPGVVGGVVVPLLLLAAGSWYLELRNHSAVMTADGRQPAPLVDTSRWMPVFQSNLKGWSPSIQRPDRSHVNVYRDRALAAEMPESPVEVLVGLYTYDFQRPNAEVVQYRNRLYPGGALIPEKSFDVDAGSGLTLKGMTLRYRQSDERLHIVYGYYVEGRWETNELLAKLAQLPGIFNARSDASLVIVGVSCSRCDGPSVLEELLPDVRARAQAYLDQLADQLEQK</sequence>
<dbReference type="EC" id="3.4.22.-" evidence="10"/>
<feature type="transmembrane region" description="Helical" evidence="8">
    <location>
        <begin position="202"/>
        <end position="228"/>
    </location>
</feature>
<feature type="transmembrane region" description="Helical" evidence="8">
    <location>
        <begin position="243"/>
        <end position="262"/>
    </location>
</feature>
<feature type="transmembrane region" description="Helical" evidence="8">
    <location>
        <begin position="144"/>
        <end position="164"/>
    </location>
</feature>
<dbReference type="Proteomes" id="UP001445268">
    <property type="component" value="Chromosome"/>
</dbReference>
<dbReference type="InterPro" id="IPR019127">
    <property type="entry name" value="Exosortase"/>
</dbReference>
<dbReference type="EMBL" id="CP152380">
    <property type="protein sequence ID" value="XAF55582.1"/>
    <property type="molecule type" value="Genomic_DNA"/>
</dbReference>
<keyword evidence="5 10" id="KW-0378">Hydrolase</keyword>
<name>A0ABZ3E7A7_9GAMM</name>
<evidence type="ECO:0000256" key="2">
    <source>
        <dbReference type="ARBA" id="ARBA00022475"/>
    </source>
</evidence>
<reference evidence="10 11" key="1">
    <citation type="submission" date="2024-04" db="EMBL/GenBank/DDBJ databases">
        <title>Marinobacter sp. SBY-1.</title>
        <authorList>
            <person name="Pan C."/>
        </authorList>
    </citation>
    <scope>NUCLEOTIDE SEQUENCE [LARGE SCALE GENOMIC DNA]</scope>
    <source>
        <strain evidence="10 11">SBY-1</strain>
    </source>
</reference>
<dbReference type="InterPro" id="IPR026392">
    <property type="entry name" value="Exo/Archaeosortase_dom"/>
</dbReference>
<feature type="transmembrane region" description="Helical" evidence="8">
    <location>
        <begin position="170"/>
        <end position="190"/>
    </location>
</feature>
<keyword evidence="3" id="KW-0645">Protease</keyword>